<organism evidence="2 3">
    <name type="scientific">Panagrellus redivivus</name>
    <name type="common">Microworm</name>
    <dbReference type="NCBI Taxonomy" id="6233"/>
    <lineage>
        <taxon>Eukaryota</taxon>
        <taxon>Metazoa</taxon>
        <taxon>Ecdysozoa</taxon>
        <taxon>Nematoda</taxon>
        <taxon>Chromadorea</taxon>
        <taxon>Rhabditida</taxon>
        <taxon>Tylenchina</taxon>
        <taxon>Panagrolaimomorpha</taxon>
        <taxon>Panagrolaimoidea</taxon>
        <taxon>Panagrolaimidae</taxon>
        <taxon>Panagrellus</taxon>
    </lineage>
</organism>
<evidence type="ECO:0000313" key="3">
    <source>
        <dbReference type="WBParaSite" id="Pan_g9789.t1"/>
    </source>
</evidence>
<dbReference type="WBParaSite" id="Pan_g9789.t1">
    <property type="protein sequence ID" value="Pan_g9789.t1"/>
    <property type="gene ID" value="Pan_g9789"/>
</dbReference>
<name>A0A7E4WE73_PANRE</name>
<dbReference type="AlphaFoldDB" id="A0A7E4WE73"/>
<proteinExistence type="predicted"/>
<reference evidence="3" key="2">
    <citation type="submission" date="2020-10" db="UniProtKB">
        <authorList>
            <consortium name="WormBaseParasite"/>
        </authorList>
    </citation>
    <scope>IDENTIFICATION</scope>
</reference>
<dbReference type="InterPro" id="IPR023194">
    <property type="entry name" value="eIF3-like_dom_sf"/>
</dbReference>
<evidence type="ECO:0000313" key="2">
    <source>
        <dbReference type="Proteomes" id="UP000492821"/>
    </source>
</evidence>
<dbReference type="GO" id="GO:0005852">
    <property type="term" value="C:eukaryotic translation initiation factor 3 complex"/>
    <property type="evidence" value="ECO:0007669"/>
    <property type="project" value="InterPro"/>
</dbReference>
<sequence length="177" mass="20544">MDNWDDDDFDVTASAQSKIVDLGLDKKVKTPAPKVDDKRQAELEGLEAEKESDFNATLALLDIAPIDTSKKFETIKTRRQFEDYGNEMGQLYKSRSKDVNYMSFALPLIKETTANMSKIQLEEVQKVVQDYLNVYIKKEQEQKKAAEQKKQQKQKKKAVHHDDMIEGDYGDYEDKYY</sequence>
<dbReference type="Pfam" id="PF08597">
    <property type="entry name" value="eIF3_subunit"/>
    <property type="match status" value="1"/>
</dbReference>
<reference evidence="2" key="1">
    <citation type="journal article" date="2013" name="Genetics">
        <title>The draft genome and transcriptome of Panagrellus redivivus are shaped by the harsh demands of a free-living lifestyle.</title>
        <authorList>
            <person name="Srinivasan J."/>
            <person name="Dillman A.R."/>
            <person name="Macchietto M.G."/>
            <person name="Heikkinen L."/>
            <person name="Lakso M."/>
            <person name="Fracchia K.M."/>
            <person name="Antoshechkin I."/>
            <person name="Mortazavi A."/>
            <person name="Wong G."/>
            <person name="Sternberg P.W."/>
        </authorList>
    </citation>
    <scope>NUCLEOTIDE SEQUENCE [LARGE SCALE GENOMIC DNA]</scope>
    <source>
        <strain evidence="2">MT8872</strain>
    </source>
</reference>
<dbReference type="InterPro" id="IPR013906">
    <property type="entry name" value="eIF3j"/>
</dbReference>
<dbReference type="Proteomes" id="UP000492821">
    <property type="component" value="Unassembled WGS sequence"/>
</dbReference>
<feature type="region of interest" description="Disordered" evidence="1">
    <location>
        <begin position="142"/>
        <end position="177"/>
    </location>
</feature>
<dbReference type="Gene3D" id="1.10.246.60">
    <property type="entry name" value="Eukaryotic translation initiation factor 3 like domains"/>
    <property type="match status" value="1"/>
</dbReference>
<accession>A0A7E4WE73</accession>
<dbReference type="GO" id="GO:0003743">
    <property type="term" value="F:translation initiation factor activity"/>
    <property type="evidence" value="ECO:0007669"/>
    <property type="project" value="InterPro"/>
</dbReference>
<evidence type="ECO:0000256" key="1">
    <source>
        <dbReference type="SAM" id="MobiDB-lite"/>
    </source>
</evidence>
<keyword evidence="2" id="KW-1185">Reference proteome</keyword>
<protein>
    <submittedName>
        <fullName evidence="3">Eukaryotic translation initiation factor 3 30 kDa subunit</fullName>
    </submittedName>
</protein>